<keyword evidence="5" id="KW-1185">Reference proteome</keyword>
<dbReference type="Proteomes" id="UP000772196">
    <property type="component" value="Unassembled WGS sequence"/>
</dbReference>
<dbReference type="EMBL" id="JAAWWP010000001">
    <property type="protein sequence ID" value="NKI39831.1"/>
    <property type="molecule type" value="Genomic_DNA"/>
</dbReference>
<comment type="caution">
    <text evidence="4">The sequence shown here is derived from an EMBL/GenBank/DDBJ whole genome shotgun (WGS) entry which is preliminary data.</text>
</comment>
<dbReference type="InterPro" id="IPR050708">
    <property type="entry name" value="T6SS_VgrG/RHS"/>
</dbReference>
<dbReference type="Pfam" id="PF07591">
    <property type="entry name" value="PT-HINT"/>
    <property type="match status" value="1"/>
</dbReference>
<organism evidence="4 5">
    <name type="scientific">Streptomyces physcomitrii</name>
    <dbReference type="NCBI Taxonomy" id="2724184"/>
    <lineage>
        <taxon>Bacteria</taxon>
        <taxon>Bacillati</taxon>
        <taxon>Actinomycetota</taxon>
        <taxon>Actinomycetes</taxon>
        <taxon>Kitasatosporales</taxon>
        <taxon>Streptomycetaceae</taxon>
        <taxon>Streptomyces</taxon>
    </lineage>
</organism>
<feature type="region of interest" description="Disordered" evidence="1">
    <location>
        <begin position="1329"/>
        <end position="1370"/>
    </location>
</feature>
<feature type="region of interest" description="Disordered" evidence="1">
    <location>
        <begin position="14"/>
        <end position="99"/>
    </location>
</feature>
<feature type="compositionally biased region" description="Polar residues" evidence="1">
    <location>
        <begin position="1657"/>
        <end position="1670"/>
    </location>
</feature>
<evidence type="ECO:0000256" key="2">
    <source>
        <dbReference type="SAM" id="SignalP"/>
    </source>
</evidence>
<dbReference type="CDD" id="cd00081">
    <property type="entry name" value="Hint"/>
    <property type="match status" value="1"/>
</dbReference>
<dbReference type="InterPro" id="IPR030934">
    <property type="entry name" value="Intein_C"/>
</dbReference>
<feature type="compositionally biased region" description="Polar residues" evidence="1">
    <location>
        <begin position="1056"/>
        <end position="1073"/>
    </location>
</feature>
<dbReference type="InterPro" id="IPR003587">
    <property type="entry name" value="Hint_dom_N"/>
</dbReference>
<dbReference type="Gene3D" id="2.170.16.10">
    <property type="entry name" value="Hedgehog/Intein (Hint) domain"/>
    <property type="match status" value="1"/>
</dbReference>
<dbReference type="InterPro" id="IPR031325">
    <property type="entry name" value="RHS_repeat"/>
</dbReference>
<evidence type="ECO:0000259" key="3">
    <source>
        <dbReference type="SMART" id="SM00306"/>
    </source>
</evidence>
<evidence type="ECO:0000313" key="5">
    <source>
        <dbReference type="Proteomes" id="UP000772196"/>
    </source>
</evidence>
<evidence type="ECO:0000313" key="4">
    <source>
        <dbReference type="EMBL" id="NKI39831.1"/>
    </source>
</evidence>
<feature type="domain" description="Hint" evidence="3">
    <location>
        <begin position="2063"/>
        <end position="2166"/>
    </location>
</feature>
<proteinExistence type="predicted"/>
<dbReference type="Pfam" id="PF15633">
    <property type="entry name" value="Tox-ART-HYD1"/>
    <property type="match status" value="1"/>
</dbReference>
<dbReference type="SMART" id="SM00306">
    <property type="entry name" value="HintN"/>
    <property type="match status" value="1"/>
</dbReference>
<reference evidence="4 5" key="1">
    <citation type="submission" date="2020-04" db="EMBL/GenBank/DDBJ databases">
        <title>Phylogenetic Diversity and Antibacterial Activity against Ralstonia solanacearum of Endophytic Actinomycete Isolated from Moss.</title>
        <authorList>
            <person name="Zhuang X."/>
        </authorList>
    </citation>
    <scope>NUCLEOTIDE SEQUENCE [LARGE SCALE GENOMIC DNA]</scope>
    <source>
        <strain evidence="4 5">LD120</strain>
    </source>
</reference>
<dbReference type="SUPFAM" id="SSF51294">
    <property type="entry name" value="Hedgehog/intein (Hint) domain"/>
    <property type="match status" value="1"/>
</dbReference>
<dbReference type="NCBIfam" id="TIGR01443">
    <property type="entry name" value="intein_Cterm"/>
    <property type="match status" value="1"/>
</dbReference>
<dbReference type="PROSITE" id="PS50818">
    <property type="entry name" value="INTEIN_C_TER"/>
    <property type="match status" value="1"/>
</dbReference>
<dbReference type="InterPro" id="IPR036844">
    <property type="entry name" value="Hint_dom_sf"/>
</dbReference>
<feature type="region of interest" description="Disordered" evidence="1">
    <location>
        <begin position="1650"/>
        <end position="1695"/>
    </location>
</feature>
<feature type="compositionally biased region" description="Basic and acidic residues" evidence="1">
    <location>
        <begin position="1340"/>
        <end position="1357"/>
    </location>
</feature>
<dbReference type="Pfam" id="PF05593">
    <property type="entry name" value="RHS_repeat"/>
    <property type="match status" value="1"/>
</dbReference>
<sequence>MSAALLATLLQATSLPQATAEDGNGLAALPKSEKPVAGSRPAKVEPRTLAKGPRVPAEKPKRTWPKAVTARAELPGGAKADGGELVGVPGTPLRVGRPQVKKQAAPFAPARVEARVLSAKQSHRAGVGGPLFSISAQQDGTGARPKPKPTGGPNSPAHTGKWKAEAGDKSEAEAETPLTVAIDYAPFAQSFGGSYANRLRLVQLPACAVTDPGAAKCRTARPLAAAHDPARHTLTAKSVTVSGAAPAVLAVTAAAEGDKGTYKATDLAPSAAWQTNLNTGDFSWSYDMPVPDVPGGLKPTVGLSYSSASIDGRTGGTNNQGSWAGDGFDLAPGFIERRYKPCADDGVKNADGDKPGDLCWDYDNAFLTFNGKGGELVPTGSDDEFKLQQDDGTRIKRLKSADRGNGDNDGEYWRLTNPAGIRYYFGYNRLPGWSEGKETTGSTWTAPVYGDDSGEDCHQAAFADSWCQQAWRWQLDYVVDPHGNAVGYHYTKETNSYGRNLKAEDDTPYTRGGYLDRIDYGLRSDRIFADKPLAQVVLGNAERCLPESGVTCAADTIDAKASYWYDTPWDLNCKADTTCDKGRLAPSFWTRKRLTDVTTQVLKADGTYGPTDTWKLSHRWGMADTDYQLLLDSVQHTGQSATPAVTLPKTTFAYTQLANRLDKTGDGYAPFIKARLSTVADESGGQIDTAYSAPACDWGALPTPQTNTTRCFPQYIGGDSESDPELHWFNKYVTTTVTSTDRTGGALDQVTQYQYLDGAAWHFDDSDGLTKEKNKTWSQWRGYGHVRVLTGGQGGSAAMRTQEDSYFLRGMDGDRKDKSGGTKEVSVALGAGEGDPLTDHASAAGFGYRTAEYDKPGGKILTKTVNRPWHHQTAKKVRDWGTVTADLTGTGHTKTWASLDDGAGAEWRTTSTSRTYDTVAGRITEADDFGDGTTAADNQCVRTSYATNSEDNILGLPARVETVATSCGSATDRSEDVLSDIRTAYDGKGYGAAPTKGDATASATLKSHTGTKATYLESGSTFDDYGRVRTTTDLTADVTAEGDGAPVRTPRADGRTVTTAYTPATGLPTQTKVTTPPAKAGDAATAQTTTTAFDPLRGQPLTETDTNGAVTDFQYDALGRNRKVWLTDRRPGQVPNYEFVYTLTEGKPAAVATKTLNHSGGQITSYALYDGFLRPRQTQAPGPNGGALLTDTFYDERGLAAKTFATYYTNSKPSTGLFEPADALAVETQTRTAYDGLNRPVQVQDIAGNGDGGKILGTTRTVYGGDRTTVIPPAGGTATTTLADARGRTTELRQHHSRSADAPFDTTAYAYTPRGELAEVTDPAGNSWSYGYDQLGRQTRAVDPDKGTTTSRYDDRGQLTGSSDARPSSPDLAYVYDGLGRKTELHEDSASGPLRAKWVYDTVNGAKGQLTESTRYVDGEAYTSKVTVFDSRYRPMKTSLVIPAKEGALAGTYQTGNSYWPSDLPRGLSYSAAGALPGGGGTFTYDPETLRRTSVFDRGYTAATSYTLTGKPAQLTMTGGGSALKTQVTNTYEFGTQRLANSRVDRENQPGVDRSASYRYDEAGNILSVSDVSRDGTDNQCFQYDGLRRLTKAWAQGTAECKDAPAASALGGPAPYWHDYAYNKSGQRLTETIHDPAGTTTKDRQRAYAYPAPGSAQPHTLSSVTETTGGETRKDSYTYDEAGNTLTRPRGGAAQTLGWDAEGHLAKVSEPDGQGGKRTTEYLYDTEGNRLIGRTPTETTLYLGHTEVVLRKGATTAEATRYTDLGDGNQAVTKNDGTVSFTLADHHGTGQLAVDAKTLKLTQRRVLPFGDLRGTAPSAWPGTRGFVGGTDDTAGTGLTHLGAREYDTALGQFLSVDPLMETDKPQTLNGFSYGAQNPLFFTDPSGLGLACGGSTGLGCGSGVVTRGDGSKSKNGRPTGGGVINPVRNPAPATSPAPSFAVGYARDGQPTIAGVRVPSERELGVIFPENSYTQNLMNWGDQACRDDSSSALCDAVETLGWIQPKGDWLELIGYRDAVRCKNGSVSGCVWTALGVVPIGKLSTVARAGKATERTAEASRLTSCLHSFVEGTEVRLADGTSKAIEKIKKGDRVLATDPDTGKTRPQEVVATIVTQHDKNFVQLTTSTDGTTKKDSLTATTTHPFWSPSEGDWIDAGDLHPGMTLRSTDSDHTVTVTATRHFTKKQTTYDLTVSTVHTYYVLAGKTPVLVHNSGGCPPETLIHYTDEAGMNGIVGSKKLNASTKEVSPKDARYGDGQYLSDIAPGTKTCGQLSRCFLGHPFSGRRFTNYVEIDVRGLNVVQGRDNVFVIPNQGSLDLNGRIIGYGAN</sequence>
<feature type="compositionally biased region" description="Basic and acidic residues" evidence="1">
    <location>
        <begin position="162"/>
        <end position="172"/>
    </location>
</feature>
<dbReference type="InterPro" id="IPR006530">
    <property type="entry name" value="YD"/>
</dbReference>
<feature type="region of interest" description="Disordered" evidence="1">
    <location>
        <begin position="1040"/>
        <end position="1086"/>
    </location>
</feature>
<dbReference type="InterPro" id="IPR028920">
    <property type="entry name" value="Tox-ART-HYD1_dom"/>
</dbReference>
<name>A0ABX1GUT0_9ACTN</name>
<evidence type="ECO:0000256" key="1">
    <source>
        <dbReference type="SAM" id="MobiDB-lite"/>
    </source>
</evidence>
<feature type="chain" id="PRO_5045657468" evidence="2">
    <location>
        <begin position="21"/>
        <end position="2324"/>
    </location>
</feature>
<dbReference type="Gene3D" id="2.180.10.10">
    <property type="entry name" value="RHS repeat-associated core"/>
    <property type="match status" value="2"/>
</dbReference>
<feature type="compositionally biased region" description="Low complexity" evidence="1">
    <location>
        <begin position="1074"/>
        <end position="1086"/>
    </location>
</feature>
<gene>
    <name evidence="4" type="ORF">HFV08_00905</name>
</gene>
<feature type="region of interest" description="Disordered" evidence="1">
    <location>
        <begin position="126"/>
        <end position="172"/>
    </location>
</feature>
<dbReference type="NCBIfam" id="TIGR01643">
    <property type="entry name" value="YD_repeat_2x"/>
    <property type="match status" value="1"/>
</dbReference>
<dbReference type="NCBIfam" id="TIGR03696">
    <property type="entry name" value="Rhs_assc_core"/>
    <property type="match status" value="1"/>
</dbReference>
<keyword evidence="2" id="KW-0732">Signal</keyword>
<dbReference type="PANTHER" id="PTHR32305:SF17">
    <property type="entry name" value="TRNA NUCLEASE WAPA"/>
    <property type="match status" value="1"/>
</dbReference>
<accession>A0ABX1GUT0</accession>
<dbReference type="InterPro" id="IPR022385">
    <property type="entry name" value="Rhs_assc_core"/>
</dbReference>
<feature type="region of interest" description="Disordered" evidence="1">
    <location>
        <begin position="1906"/>
        <end position="1935"/>
    </location>
</feature>
<dbReference type="PANTHER" id="PTHR32305">
    <property type="match status" value="1"/>
</dbReference>
<feature type="signal peptide" evidence="2">
    <location>
        <begin position="1"/>
        <end position="20"/>
    </location>
</feature>
<protein>
    <submittedName>
        <fullName evidence="4">Sugar-binding protein</fullName>
    </submittedName>
</protein>